<organism evidence="1 2">
    <name type="scientific">Araneus ventricosus</name>
    <name type="common">Orbweaver spider</name>
    <name type="synonym">Epeira ventricosa</name>
    <dbReference type="NCBI Taxonomy" id="182803"/>
    <lineage>
        <taxon>Eukaryota</taxon>
        <taxon>Metazoa</taxon>
        <taxon>Ecdysozoa</taxon>
        <taxon>Arthropoda</taxon>
        <taxon>Chelicerata</taxon>
        <taxon>Arachnida</taxon>
        <taxon>Araneae</taxon>
        <taxon>Araneomorphae</taxon>
        <taxon>Entelegynae</taxon>
        <taxon>Araneoidea</taxon>
        <taxon>Araneidae</taxon>
        <taxon>Araneus</taxon>
    </lineage>
</organism>
<evidence type="ECO:0000313" key="2">
    <source>
        <dbReference type="Proteomes" id="UP000499080"/>
    </source>
</evidence>
<name>A0A4Y2KDA1_ARAVE</name>
<sequence>MQILIHQILYEDYVNVDQNMVVCGELTNSGIIAQLAVNSQAKVRLSGDEEDKEIQEKPLPSVSEAMVHIHELRFFFEGQSNVEDSIFVSIDRLELYAMTQRFHSQKQLKMSPFFFFK</sequence>
<accession>A0A4Y2KDA1</accession>
<dbReference type="OrthoDB" id="125347at2759"/>
<comment type="caution">
    <text evidence="1">The sequence shown here is derived from an EMBL/GenBank/DDBJ whole genome shotgun (WGS) entry which is preliminary data.</text>
</comment>
<dbReference type="EMBL" id="BGPR01004463">
    <property type="protein sequence ID" value="GBM99928.1"/>
    <property type="molecule type" value="Genomic_DNA"/>
</dbReference>
<evidence type="ECO:0000313" key="1">
    <source>
        <dbReference type="EMBL" id="GBM99928.1"/>
    </source>
</evidence>
<proteinExistence type="predicted"/>
<gene>
    <name evidence="1" type="ORF">AVEN_67057_1</name>
</gene>
<keyword evidence="2" id="KW-1185">Reference proteome</keyword>
<dbReference type="AlphaFoldDB" id="A0A4Y2KDA1"/>
<protein>
    <submittedName>
        <fullName evidence="1">Uncharacterized protein</fullName>
    </submittedName>
</protein>
<reference evidence="1 2" key="1">
    <citation type="journal article" date="2019" name="Sci. Rep.">
        <title>Orb-weaving spider Araneus ventricosus genome elucidates the spidroin gene catalogue.</title>
        <authorList>
            <person name="Kono N."/>
            <person name="Nakamura H."/>
            <person name="Ohtoshi R."/>
            <person name="Moran D.A.P."/>
            <person name="Shinohara A."/>
            <person name="Yoshida Y."/>
            <person name="Fujiwara M."/>
            <person name="Mori M."/>
            <person name="Tomita M."/>
            <person name="Arakawa K."/>
        </authorList>
    </citation>
    <scope>NUCLEOTIDE SEQUENCE [LARGE SCALE GENOMIC DNA]</scope>
</reference>
<dbReference type="Proteomes" id="UP000499080">
    <property type="component" value="Unassembled WGS sequence"/>
</dbReference>